<dbReference type="PANTHER" id="PTHR22829">
    <property type="entry name" value="DEP DOMAIN PROTEIN"/>
    <property type="match status" value="1"/>
</dbReference>
<reference evidence="3" key="1">
    <citation type="thesis" date="2020" institute="ProQuest LLC" country="789 East Eisenhower Parkway, Ann Arbor, MI, USA">
        <title>Comparative Genomics and Chromosome Evolution.</title>
        <authorList>
            <person name="Mudd A.B."/>
        </authorList>
    </citation>
    <scope>NUCLEOTIDE SEQUENCE</scope>
    <source>
        <strain evidence="3">237g6f4</strain>
        <tissue evidence="3">Blood</tissue>
    </source>
</reference>
<evidence type="ECO:0000313" key="4">
    <source>
        <dbReference type="Proteomes" id="UP000824782"/>
    </source>
</evidence>
<feature type="region of interest" description="Disordered" evidence="1">
    <location>
        <begin position="285"/>
        <end position="334"/>
    </location>
</feature>
<dbReference type="Gene3D" id="1.10.10.10">
    <property type="entry name" value="Winged helix-like DNA-binding domain superfamily/Winged helix DNA-binding domain"/>
    <property type="match status" value="2"/>
</dbReference>
<dbReference type="InterPro" id="IPR036390">
    <property type="entry name" value="WH_DNA-bd_sf"/>
</dbReference>
<feature type="region of interest" description="Disordered" evidence="1">
    <location>
        <begin position="1"/>
        <end position="41"/>
    </location>
</feature>
<keyword evidence="4" id="KW-1185">Reference proteome</keyword>
<dbReference type="EMBL" id="WNYA01000006">
    <property type="protein sequence ID" value="KAG8567059.1"/>
    <property type="molecule type" value="Genomic_DNA"/>
</dbReference>
<comment type="caution">
    <text evidence="3">The sequence shown here is derived from an EMBL/GenBank/DDBJ whole genome shotgun (WGS) entry which is preliminary data.</text>
</comment>
<gene>
    <name evidence="3" type="ORF">GDO81_013482</name>
</gene>
<evidence type="ECO:0000313" key="3">
    <source>
        <dbReference type="EMBL" id="KAG8567059.1"/>
    </source>
</evidence>
<dbReference type="Pfam" id="PF00610">
    <property type="entry name" value="DEP"/>
    <property type="match status" value="2"/>
</dbReference>
<dbReference type="GO" id="GO:0005096">
    <property type="term" value="F:GTPase activator activity"/>
    <property type="evidence" value="ECO:0007669"/>
    <property type="project" value="TreeGrafter"/>
</dbReference>
<feature type="domain" description="DEP" evidence="2">
    <location>
        <begin position="59"/>
        <end position="142"/>
    </location>
</feature>
<feature type="domain" description="DEP" evidence="2">
    <location>
        <begin position="184"/>
        <end position="242"/>
    </location>
</feature>
<dbReference type="GO" id="GO:0023051">
    <property type="term" value="P:regulation of signaling"/>
    <property type="evidence" value="ECO:0007669"/>
    <property type="project" value="TreeGrafter"/>
</dbReference>
<dbReference type="InterPro" id="IPR051832">
    <property type="entry name" value="mTOR-Rac_regulators"/>
</dbReference>
<dbReference type="InterPro" id="IPR000591">
    <property type="entry name" value="DEP_dom"/>
</dbReference>
<dbReference type="SMART" id="SM00049">
    <property type="entry name" value="DEP"/>
    <property type="match status" value="2"/>
</dbReference>
<dbReference type="GO" id="GO:0007186">
    <property type="term" value="P:G protein-coupled receptor signaling pathway"/>
    <property type="evidence" value="ECO:0007669"/>
    <property type="project" value="TreeGrafter"/>
</dbReference>
<evidence type="ECO:0000256" key="1">
    <source>
        <dbReference type="SAM" id="MobiDB-lite"/>
    </source>
</evidence>
<sequence length="334" mass="38454">MLNQGESPEPAKTDETPEPAKTDETPADDVGEEDRVELLSSSLQESAEDFQRLTEIRLTGEQLRLRLHNSKLIRDRCQQTLTYPNCFVAKDVVDWLIEHKEATDRENAIKIMQKLLESKVFHHVCDEHPDFKDEKLFYRFRNDDGTLSPSKQMRVVVRSQRIYEKIVAEEDCILKVWEQGTERYRRTIQGSQLLDWMLKNHEIPTRKDGELLCRSMVECGIIQPVRGCHHFADSDLLYRFAINFRRKRKLVEVLGDISPYKERQQDSPDSPFCLRKLSAELPNNSFACADEPSPSPPSPVPKRSSQGGTGSYQPLKKEPMSPPSVLKKTVTVEN</sequence>
<dbReference type="GO" id="GO:0035556">
    <property type="term" value="P:intracellular signal transduction"/>
    <property type="evidence" value="ECO:0007669"/>
    <property type="project" value="InterPro"/>
</dbReference>
<accession>A0AAV7B2Y5</accession>
<dbReference type="GO" id="GO:0005085">
    <property type="term" value="F:guanyl-nucleotide exchange factor activity"/>
    <property type="evidence" value="ECO:0007669"/>
    <property type="project" value="TreeGrafter"/>
</dbReference>
<feature type="compositionally biased region" description="Acidic residues" evidence="1">
    <location>
        <begin position="25"/>
        <end position="35"/>
    </location>
</feature>
<dbReference type="Proteomes" id="UP000824782">
    <property type="component" value="Unassembled WGS sequence"/>
</dbReference>
<dbReference type="AlphaFoldDB" id="A0AAV7B2Y5"/>
<dbReference type="PANTHER" id="PTHR22829:SF7">
    <property type="entry name" value="DEP DOMAIN-CONTAINING MTOR-INTERACTING PROTEIN"/>
    <property type="match status" value="1"/>
</dbReference>
<dbReference type="PROSITE" id="PS50186">
    <property type="entry name" value="DEP"/>
    <property type="match status" value="2"/>
</dbReference>
<dbReference type="GO" id="GO:0005886">
    <property type="term" value="C:plasma membrane"/>
    <property type="evidence" value="ECO:0007669"/>
    <property type="project" value="TreeGrafter"/>
</dbReference>
<dbReference type="SUPFAM" id="SSF46785">
    <property type="entry name" value="Winged helix' DNA-binding domain"/>
    <property type="match status" value="2"/>
</dbReference>
<evidence type="ECO:0000259" key="2">
    <source>
        <dbReference type="PROSITE" id="PS50186"/>
    </source>
</evidence>
<organism evidence="3 4">
    <name type="scientific">Engystomops pustulosus</name>
    <name type="common">Tungara frog</name>
    <name type="synonym">Physalaemus pustulosus</name>
    <dbReference type="NCBI Taxonomy" id="76066"/>
    <lineage>
        <taxon>Eukaryota</taxon>
        <taxon>Metazoa</taxon>
        <taxon>Chordata</taxon>
        <taxon>Craniata</taxon>
        <taxon>Vertebrata</taxon>
        <taxon>Euteleostomi</taxon>
        <taxon>Amphibia</taxon>
        <taxon>Batrachia</taxon>
        <taxon>Anura</taxon>
        <taxon>Neobatrachia</taxon>
        <taxon>Hyloidea</taxon>
        <taxon>Leptodactylidae</taxon>
        <taxon>Leiuperinae</taxon>
        <taxon>Engystomops</taxon>
    </lineage>
</organism>
<proteinExistence type="predicted"/>
<protein>
    <recommendedName>
        <fullName evidence="2">DEP domain-containing protein</fullName>
    </recommendedName>
</protein>
<name>A0AAV7B2Y5_ENGPU</name>
<feature type="compositionally biased region" description="Basic and acidic residues" evidence="1">
    <location>
        <begin position="9"/>
        <end position="24"/>
    </location>
</feature>
<dbReference type="InterPro" id="IPR036388">
    <property type="entry name" value="WH-like_DNA-bd_sf"/>
</dbReference>